<dbReference type="GO" id="GO:0006508">
    <property type="term" value="P:proteolysis"/>
    <property type="evidence" value="ECO:0007669"/>
    <property type="project" value="UniProtKB-KW"/>
</dbReference>
<dbReference type="Gene3D" id="2.60.40.1730">
    <property type="entry name" value="tricorn interacting facor f3 domain"/>
    <property type="match status" value="1"/>
</dbReference>
<dbReference type="InterPro" id="IPR027268">
    <property type="entry name" value="Peptidase_M4/M1_CTD_sf"/>
</dbReference>
<evidence type="ECO:0000259" key="15">
    <source>
        <dbReference type="Pfam" id="PF11838"/>
    </source>
</evidence>
<evidence type="ECO:0000256" key="3">
    <source>
        <dbReference type="ARBA" id="ARBA00011245"/>
    </source>
</evidence>
<keyword evidence="5 13" id="KW-0645">Protease</keyword>
<dbReference type="CDD" id="cd09601">
    <property type="entry name" value="M1_APN-Q_like"/>
    <property type="match status" value="1"/>
</dbReference>
<evidence type="ECO:0000256" key="4">
    <source>
        <dbReference type="ARBA" id="ARBA00022438"/>
    </source>
</evidence>
<dbReference type="GO" id="GO:0042277">
    <property type="term" value="F:peptide binding"/>
    <property type="evidence" value="ECO:0007669"/>
    <property type="project" value="TreeGrafter"/>
</dbReference>
<dbReference type="FunFam" id="1.10.390.10:FF:000013">
    <property type="entry name" value="Aminopeptidase N"/>
    <property type="match status" value="1"/>
</dbReference>
<evidence type="ECO:0000313" key="17">
    <source>
        <dbReference type="EMBL" id="KJY62160.1"/>
    </source>
</evidence>
<dbReference type="GO" id="GO:0016020">
    <property type="term" value="C:membrane"/>
    <property type="evidence" value="ECO:0007669"/>
    <property type="project" value="TreeGrafter"/>
</dbReference>
<evidence type="ECO:0000256" key="11">
    <source>
        <dbReference type="PIRSR" id="PIRSR634016-3"/>
    </source>
</evidence>
<dbReference type="InterPro" id="IPR045357">
    <property type="entry name" value="Aminopeptidase_N-like_N"/>
</dbReference>
<dbReference type="InterPro" id="IPR050344">
    <property type="entry name" value="Peptidase_M1_aminopeptidases"/>
</dbReference>
<proteinExistence type="inferred from homology"/>
<dbReference type="Pfam" id="PF01433">
    <property type="entry name" value="Peptidase_M1"/>
    <property type="match status" value="1"/>
</dbReference>
<feature type="domain" description="Peptidase M1 membrane alanine aminopeptidase" evidence="14">
    <location>
        <begin position="216"/>
        <end position="435"/>
    </location>
</feature>
<keyword evidence="4 13" id="KW-0031">Aminopeptidase</keyword>
<dbReference type="Pfam" id="PF17900">
    <property type="entry name" value="Peptidase_M1_N"/>
    <property type="match status" value="1"/>
</dbReference>
<dbReference type="EMBL" id="JXLG01000003">
    <property type="protein sequence ID" value="KJY62160.1"/>
    <property type="molecule type" value="Genomic_DNA"/>
</dbReference>
<keyword evidence="18" id="KW-1185">Reference proteome</keyword>
<protein>
    <recommendedName>
        <fullName evidence="13">Aminopeptidase</fullName>
        <ecNumber evidence="13">3.4.11.-</ecNumber>
    </recommendedName>
</protein>
<sequence>MTVKHFYETFHPGHYDLYIEVNREQKTIKGTTTITGEAIEDSIMVNQKYLTIASVTSEGQEVPFTVDDEKEAIKIDLGKTSKTEVEIKYSAPLTDTMMGIYPSYYTVDGVKKQIIGTQFETTSARQAFPCVDEPEAKATFSLALKYDEHEGETTIANMPEIKVEDGVHYFEKTVRMSSYLIAFAFGELQSKMTETKDGVKVGVFATKAHQAKELDFALDIAKRAIEFYEEFYQTKYPLPHSWQLALPDFSAGAMENWGLITYREAAILLDPDNATADQKAYVATVIAHELAHQWFGDLVTMKWWDDLWLNESFANMMEYVSVDALEPEWHVWDNTYQVSEVPAALNRDATDGVQSVHVEVEHPADIDSIFDSAIVYAKGSRMLVMVRALLGDDALRKGLKYYFDQHKFGNATGDDLWDALSTATDLDIGKIMHTWLDQPGYPVVSAKVDANGHLILTQKQFFAGEGKEVGRKWAIPLNANFVAPQIMSDRELDLGDYSDLRAKAGHALRLNVGNSSHFIVNYDETLMADIIAEVDDLKPVDQLQLLQDLGLLAQGNQISYAEIVPLLPKFADSDSNIVIGALFSAVASLRKFVTPDSDEEKNLKQFTDQLSSKQVERLGWEAKETDTADELQIRPTELSAALYAGNPAVIKAGHQIFVQNEADLIKIEASVRPYVLINEAKNYHSSELIERLVKEYQTAVDPYFKQDLMAAITSTQDKEDLKQIVDNFENNDIIKPQDLRSWYFSVLSNKQGEQLAWDWIRAEWAWLEKTIGGDMEFTSFITVTAKAFHTPARLEEFTTFFEPKIDQPGLGREIQMDTKVIATKADLVTKEQAVVNQKIKEAITK</sequence>
<evidence type="ECO:0000256" key="12">
    <source>
        <dbReference type="PIRSR" id="PIRSR634016-4"/>
    </source>
</evidence>
<evidence type="ECO:0000256" key="5">
    <source>
        <dbReference type="ARBA" id="ARBA00022670"/>
    </source>
</evidence>
<evidence type="ECO:0000256" key="13">
    <source>
        <dbReference type="RuleBase" id="RU364040"/>
    </source>
</evidence>
<dbReference type="InterPro" id="IPR001930">
    <property type="entry name" value="Peptidase_M1"/>
</dbReference>
<gene>
    <name evidence="17" type="primary">pepN</name>
    <name evidence="17" type="ORF">JF72_01410</name>
</gene>
<dbReference type="InterPro" id="IPR034016">
    <property type="entry name" value="M1_APN-typ"/>
</dbReference>
<dbReference type="PRINTS" id="PR00756">
    <property type="entry name" value="ALADIPTASE"/>
</dbReference>
<dbReference type="MEROPS" id="M01.002"/>
<evidence type="ECO:0000256" key="8">
    <source>
        <dbReference type="ARBA" id="ARBA00022833"/>
    </source>
</evidence>
<keyword evidence="8 11" id="KW-0862">Zinc</keyword>
<evidence type="ECO:0000313" key="18">
    <source>
        <dbReference type="Proteomes" id="UP000033682"/>
    </source>
</evidence>
<dbReference type="EC" id="3.4.11.-" evidence="13"/>
<feature type="binding site" evidence="11">
    <location>
        <position position="311"/>
    </location>
    <ligand>
        <name>Zn(2+)</name>
        <dbReference type="ChEBI" id="CHEBI:29105"/>
        <note>catalytic</note>
    </ligand>
</feature>
<feature type="active site" description="Proton acceptor" evidence="10">
    <location>
        <position position="289"/>
    </location>
</feature>
<dbReference type="STRING" id="303541.JF72_01410"/>
<comment type="cofactor">
    <cofactor evidence="11 13">
        <name>Zn(2+)</name>
        <dbReference type="ChEBI" id="CHEBI:29105"/>
    </cofactor>
    <text evidence="11 13">Binds 1 zinc ion per subunit.</text>
</comment>
<organism evidence="17 18">
    <name type="scientific">Lactobacillus apis</name>
    <dbReference type="NCBI Taxonomy" id="303541"/>
    <lineage>
        <taxon>Bacteria</taxon>
        <taxon>Bacillati</taxon>
        <taxon>Bacillota</taxon>
        <taxon>Bacilli</taxon>
        <taxon>Lactobacillales</taxon>
        <taxon>Lactobacillaceae</taxon>
        <taxon>Lactobacillus</taxon>
    </lineage>
</organism>
<dbReference type="PATRIC" id="fig|303541.3.peg.284"/>
<reference evidence="17 18" key="1">
    <citation type="submission" date="2015-01" db="EMBL/GenBank/DDBJ databases">
        <title>Comparative genomics of the lactic acid bacteria isolated from the honey bee gut.</title>
        <authorList>
            <person name="Ellegaard K.M."/>
            <person name="Tamarit D."/>
            <person name="Javelind E."/>
            <person name="Olofsson T."/>
            <person name="Andersson S.G."/>
            <person name="Vasquez A."/>
        </authorList>
    </citation>
    <scope>NUCLEOTIDE SEQUENCE [LARGE SCALE GENOMIC DNA]</scope>
    <source>
        <strain evidence="17 18">Hma11</strain>
    </source>
</reference>
<evidence type="ECO:0000256" key="9">
    <source>
        <dbReference type="ARBA" id="ARBA00023049"/>
    </source>
</evidence>
<dbReference type="Gene3D" id="1.25.50.20">
    <property type="match status" value="1"/>
</dbReference>
<dbReference type="SUPFAM" id="SSF55486">
    <property type="entry name" value="Metalloproteases ('zincins'), catalytic domain"/>
    <property type="match status" value="1"/>
</dbReference>
<evidence type="ECO:0000256" key="1">
    <source>
        <dbReference type="ARBA" id="ARBA00000098"/>
    </source>
</evidence>
<dbReference type="Gene3D" id="1.10.390.10">
    <property type="entry name" value="Neutral Protease Domain 2"/>
    <property type="match status" value="1"/>
</dbReference>
<dbReference type="Proteomes" id="UP000033682">
    <property type="component" value="Unassembled WGS sequence"/>
</dbReference>
<dbReference type="InterPro" id="IPR024571">
    <property type="entry name" value="ERAP1-like_C_dom"/>
</dbReference>
<comment type="subunit">
    <text evidence="3">Monomer.</text>
</comment>
<name>A0A0F4LU59_9LACO</name>
<evidence type="ECO:0000256" key="6">
    <source>
        <dbReference type="ARBA" id="ARBA00022723"/>
    </source>
</evidence>
<feature type="domain" description="ERAP1-like C-terminal" evidence="15">
    <location>
        <begin position="510"/>
        <end position="817"/>
    </location>
</feature>
<keyword evidence="6 11" id="KW-0479">Metal-binding</keyword>
<dbReference type="GO" id="GO:0043171">
    <property type="term" value="P:peptide catabolic process"/>
    <property type="evidence" value="ECO:0007669"/>
    <property type="project" value="TreeGrafter"/>
</dbReference>
<comment type="similarity">
    <text evidence="2 13">Belongs to the peptidase M1 family.</text>
</comment>
<dbReference type="InterPro" id="IPR042097">
    <property type="entry name" value="Aminopeptidase_N-like_N_sf"/>
</dbReference>
<evidence type="ECO:0000256" key="10">
    <source>
        <dbReference type="PIRSR" id="PIRSR634016-1"/>
    </source>
</evidence>
<evidence type="ECO:0000259" key="16">
    <source>
        <dbReference type="Pfam" id="PF17900"/>
    </source>
</evidence>
<evidence type="ECO:0000256" key="2">
    <source>
        <dbReference type="ARBA" id="ARBA00010136"/>
    </source>
</evidence>
<dbReference type="GO" id="GO:0005737">
    <property type="term" value="C:cytoplasm"/>
    <property type="evidence" value="ECO:0007669"/>
    <property type="project" value="TreeGrafter"/>
</dbReference>
<dbReference type="GO" id="GO:0008270">
    <property type="term" value="F:zinc ion binding"/>
    <property type="evidence" value="ECO:0007669"/>
    <property type="project" value="UniProtKB-UniRule"/>
</dbReference>
<accession>A0A0F4LU59</accession>
<feature type="binding site" evidence="11">
    <location>
        <position position="292"/>
    </location>
    <ligand>
        <name>Zn(2+)</name>
        <dbReference type="ChEBI" id="CHEBI:29105"/>
        <note>catalytic</note>
    </ligand>
</feature>
<dbReference type="GO" id="GO:0005615">
    <property type="term" value="C:extracellular space"/>
    <property type="evidence" value="ECO:0007669"/>
    <property type="project" value="TreeGrafter"/>
</dbReference>
<feature type="site" description="Transition state stabilizer" evidence="12">
    <location>
        <position position="376"/>
    </location>
</feature>
<dbReference type="GO" id="GO:0016285">
    <property type="term" value="F:alanyl aminopeptidase activity"/>
    <property type="evidence" value="ECO:0007669"/>
    <property type="project" value="UniProtKB-EC"/>
</dbReference>
<dbReference type="AlphaFoldDB" id="A0A0F4LU59"/>
<feature type="binding site" evidence="11">
    <location>
        <position position="288"/>
    </location>
    <ligand>
        <name>Zn(2+)</name>
        <dbReference type="ChEBI" id="CHEBI:29105"/>
        <note>catalytic</note>
    </ligand>
</feature>
<dbReference type="PANTHER" id="PTHR11533:SF174">
    <property type="entry name" value="PUROMYCIN-SENSITIVE AMINOPEPTIDASE-RELATED"/>
    <property type="match status" value="1"/>
</dbReference>
<keyword evidence="7 13" id="KW-0378">Hydrolase</keyword>
<dbReference type="InterPro" id="IPR014782">
    <property type="entry name" value="Peptidase_M1_dom"/>
</dbReference>
<dbReference type="HOGENOM" id="CLU_003705_0_1_9"/>
<evidence type="ECO:0000256" key="7">
    <source>
        <dbReference type="ARBA" id="ARBA00022801"/>
    </source>
</evidence>
<dbReference type="SUPFAM" id="SSF63737">
    <property type="entry name" value="Leukotriene A4 hydrolase N-terminal domain"/>
    <property type="match status" value="1"/>
</dbReference>
<dbReference type="Pfam" id="PF11838">
    <property type="entry name" value="ERAP1_C"/>
    <property type="match status" value="1"/>
</dbReference>
<feature type="domain" description="Aminopeptidase N-like N-terminal" evidence="16">
    <location>
        <begin position="12"/>
        <end position="180"/>
    </location>
</feature>
<comment type="catalytic activity">
    <reaction evidence="1">
        <text>Release of an N-terminal amino acid, Xaa-|-Yaa- from a peptide, amide or arylamide. Xaa is preferably Ala, but may be most amino acids including Pro (slow action). When a terminal hydrophobic residue is followed by a prolyl residue, the two may be released as an intact Xaa-Pro dipeptide.</text>
        <dbReference type="EC" id="3.4.11.2"/>
    </reaction>
</comment>
<dbReference type="RefSeq" id="WP_046305911.1">
    <property type="nucleotide sequence ID" value="NZ_KQ033999.1"/>
</dbReference>
<comment type="caution">
    <text evidence="17">The sequence shown here is derived from an EMBL/GenBank/DDBJ whole genome shotgun (WGS) entry which is preliminary data.</text>
</comment>
<dbReference type="GO" id="GO:0070006">
    <property type="term" value="F:metalloaminopeptidase activity"/>
    <property type="evidence" value="ECO:0007669"/>
    <property type="project" value="TreeGrafter"/>
</dbReference>
<dbReference type="PANTHER" id="PTHR11533">
    <property type="entry name" value="PROTEASE M1 ZINC METALLOPROTEASE"/>
    <property type="match status" value="1"/>
</dbReference>
<evidence type="ECO:0000259" key="14">
    <source>
        <dbReference type="Pfam" id="PF01433"/>
    </source>
</evidence>
<keyword evidence="9 13" id="KW-0482">Metalloprotease</keyword>